<dbReference type="InterPro" id="IPR011975">
    <property type="entry name" value="PaaN_2"/>
</dbReference>
<gene>
    <name evidence="4" type="ORF">MNBD_ALPHA01-373</name>
</gene>
<evidence type="ECO:0000259" key="3">
    <source>
        <dbReference type="Pfam" id="PF00171"/>
    </source>
</evidence>
<proteinExistence type="predicted"/>
<dbReference type="EC" id="1.2.1.3" evidence="4"/>
<dbReference type="InterPro" id="IPR016162">
    <property type="entry name" value="Ald_DH_N"/>
</dbReference>
<dbReference type="GO" id="GO:0003842">
    <property type="term" value="F:L-glutamate gamma-semialdehyde dehydrogenase activity"/>
    <property type="evidence" value="ECO:0007669"/>
    <property type="project" value="TreeGrafter"/>
</dbReference>
<evidence type="ECO:0000256" key="2">
    <source>
        <dbReference type="ARBA" id="ARBA00023027"/>
    </source>
</evidence>
<protein>
    <submittedName>
        <fullName evidence="4">Phenylacetic acid degradation protein PaaN2, ring-opening aldehyde dehydrogenase</fullName>
        <ecNumber evidence="4">1.2.1.3</ecNumber>
    </submittedName>
</protein>
<feature type="domain" description="Aldehyde dehydrogenase" evidence="3">
    <location>
        <begin position="88"/>
        <end position="484"/>
    </location>
</feature>
<dbReference type="Gene3D" id="3.40.605.10">
    <property type="entry name" value="Aldehyde Dehydrogenase, Chain A, domain 1"/>
    <property type="match status" value="1"/>
</dbReference>
<dbReference type="GO" id="GO:0004029">
    <property type="term" value="F:aldehyde dehydrogenase (NAD+) activity"/>
    <property type="evidence" value="ECO:0007669"/>
    <property type="project" value="UniProtKB-EC"/>
</dbReference>
<dbReference type="Gene3D" id="3.40.309.10">
    <property type="entry name" value="Aldehyde Dehydrogenase, Chain A, domain 2"/>
    <property type="match status" value="1"/>
</dbReference>
<dbReference type="NCBIfam" id="TIGR02288">
    <property type="entry name" value="PaaN_2"/>
    <property type="match status" value="1"/>
</dbReference>
<dbReference type="EMBL" id="UOEJ01000238">
    <property type="protein sequence ID" value="VAW06405.1"/>
    <property type="molecule type" value="Genomic_DNA"/>
</dbReference>
<dbReference type="InterPro" id="IPR050485">
    <property type="entry name" value="Proline_metab_enzyme"/>
</dbReference>
<dbReference type="PANTHER" id="PTHR42862">
    <property type="entry name" value="DELTA-1-PYRROLINE-5-CARBOXYLATE DEHYDROGENASE 1, ISOFORM A-RELATED"/>
    <property type="match status" value="1"/>
</dbReference>
<keyword evidence="1 4" id="KW-0560">Oxidoreductase</keyword>
<reference evidence="4" key="1">
    <citation type="submission" date="2018-06" db="EMBL/GenBank/DDBJ databases">
        <authorList>
            <person name="Zhirakovskaya E."/>
        </authorList>
    </citation>
    <scope>NUCLEOTIDE SEQUENCE</scope>
</reference>
<dbReference type="Pfam" id="PF00171">
    <property type="entry name" value="Aldedh"/>
    <property type="match status" value="1"/>
</dbReference>
<evidence type="ECO:0000256" key="1">
    <source>
        <dbReference type="ARBA" id="ARBA00023002"/>
    </source>
</evidence>
<keyword evidence="2" id="KW-0520">NAD</keyword>
<dbReference type="InterPro" id="IPR015590">
    <property type="entry name" value="Aldehyde_DH_dom"/>
</dbReference>
<dbReference type="InterPro" id="IPR016161">
    <property type="entry name" value="Ald_DH/histidinol_DH"/>
</dbReference>
<sequence>MSQSSLFERHKETLEKGINASRTREYWTAYPESPSPRIYGETASKDGEAAFKSYLNKNFDIDQPATTGTVGAERSPYGFDLGITYPKVDVDGLISEVEAIRQDWAKASIVTRTGICLEILDRINKRSFEIGYAVMHTTGQAFMMAFQAGGPHAQDRGLEAVVYAYEDMSRTPAVARWEKPQGKRDPIVMEKHFTVVPRGIGLVIGCSTFPTWNSYPGLLASLVTGNAVIVKPHPGAILPLAITVEICRDVLKEEGFNPDMVTLAADSADAPLAGDLALAPEIKLVDFTGSTAFGNWLEENATQALVYTEKAGVNCVIIDSTDNFRGMLGNLAFTLSLYSGQMCTTPQNIFIPEDGIATEDGPKSFDEVVAALATGIEKLNGDDARACAILGAIQSEATLKRIAEYGKGDNVVLASRAVAMEGFDKATIQTPLILKATDESSYSAELFGPISYVVPTKNTEDSLSIVENSVKNHGAISFGIYSTSEDILDRAEAVACRAGVAVSFNLTGGVYVNQTAAFSDFHATGCNPAANAALSDTAYVSNRYRVVQSRKHI</sequence>
<dbReference type="GO" id="GO:0009898">
    <property type="term" value="C:cytoplasmic side of plasma membrane"/>
    <property type="evidence" value="ECO:0007669"/>
    <property type="project" value="TreeGrafter"/>
</dbReference>
<dbReference type="InterPro" id="IPR016163">
    <property type="entry name" value="Ald_DH_C"/>
</dbReference>
<dbReference type="PANTHER" id="PTHR42862:SF1">
    <property type="entry name" value="DELTA-1-PYRROLINE-5-CARBOXYLATE DEHYDROGENASE 2, ISOFORM A-RELATED"/>
    <property type="match status" value="1"/>
</dbReference>
<dbReference type="AlphaFoldDB" id="A0A3B0SKR2"/>
<dbReference type="SUPFAM" id="SSF53720">
    <property type="entry name" value="ALDH-like"/>
    <property type="match status" value="1"/>
</dbReference>
<organism evidence="4">
    <name type="scientific">hydrothermal vent metagenome</name>
    <dbReference type="NCBI Taxonomy" id="652676"/>
    <lineage>
        <taxon>unclassified sequences</taxon>
        <taxon>metagenomes</taxon>
        <taxon>ecological metagenomes</taxon>
    </lineage>
</organism>
<name>A0A3B0SKR2_9ZZZZ</name>
<evidence type="ECO:0000313" key="4">
    <source>
        <dbReference type="EMBL" id="VAW06405.1"/>
    </source>
</evidence>
<accession>A0A3B0SKR2</accession>
<dbReference type="GO" id="GO:0010133">
    <property type="term" value="P:L-proline catabolic process to L-glutamate"/>
    <property type="evidence" value="ECO:0007669"/>
    <property type="project" value="TreeGrafter"/>
</dbReference>